<dbReference type="PANTHER" id="PTHR43081">
    <property type="entry name" value="ADENYLATE CYCLASE, TERMINAL-DIFFERENTIATION SPECIFIC-RELATED"/>
    <property type="match status" value="1"/>
</dbReference>
<evidence type="ECO:0000313" key="2">
    <source>
        <dbReference type="EMBL" id="SHJ02290.1"/>
    </source>
</evidence>
<evidence type="ECO:0000313" key="3">
    <source>
        <dbReference type="Proteomes" id="UP000183982"/>
    </source>
</evidence>
<dbReference type="RefSeq" id="WP_073250334.1">
    <property type="nucleotide sequence ID" value="NZ_FQZQ01000004.1"/>
</dbReference>
<dbReference type="PROSITE" id="PS50125">
    <property type="entry name" value="GUANYLATE_CYCLASE_2"/>
    <property type="match status" value="1"/>
</dbReference>
<dbReference type="STRING" id="1470563.SAMN05444000_104189"/>
<dbReference type="InterPro" id="IPR032710">
    <property type="entry name" value="NTF2-like_dom_sf"/>
</dbReference>
<dbReference type="Gene3D" id="3.30.70.1230">
    <property type="entry name" value="Nucleotide cyclase"/>
    <property type="match status" value="1"/>
</dbReference>
<dbReference type="Pfam" id="PF00211">
    <property type="entry name" value="Guanylate_cyc"/>
    <property type="match status" value="1"/>
</dbReference>
<dbReference type="Pfam" id="PF13474">
    <property type="entry name" value="SnoaL_3"/>
    <property type="match status" value="1"/>
</dbReference>
<keyword evidence="3" id="KW-1185">Reference proteome</keyword>
<dbReference type="EMBL" id="FQZQ01000004">
    <property type="protein sequence ID" value="SHJ02290.1"/>
    <property type="molecule type" value="Genomic_DNA"/>
</dbReference>
<dbReference type="SUPFAM" id="SSF55073">
    <property type="entry name" value="Nucleotide cyclase"/>
    <property type="match status" value="1"/>
</dbReference>
<dbReference type="OrthoDB" id="7699763at2"/>
<dbReference type="PANTHER" id="PTHR43081:SF19">
    <property type="entry name" value="PH-SENSITIVE ADENYLATE CYCLASE RV1264"/>
    <property type="match status" value="1"/>
</dbReference>
<dbReference type="GO" id="GO:0035556">
    <property type="term" value="P:intracellular signal transduction"/>
    <property type="evidence" value="ECO:0007669"/>
    <property type="project" value="InterPro"/>
</dbReference>
<dbReference type="InterPro" id="IPR029787">
    <property type="entry name" value="Nucleotide_cyclase"/>
</dbReference>
<dbReference type="Gene3D" id="3.10.450.50">
    <property type="match status" value="1"/>
</dbReference>
<sequence length="324" mass="35573">MNGIVPSPELGAIVRRWLKSYASGDKQAVVNLFSADPALGYIGSSHDEIWRADTLRQGMPNYMDDIPSFNWERDEFRGFECGELGWVEWFGERVSLENGKDITFRSTFVLHLEQGVWRIVHVHNSNPVSNMNALGYESRGFEDLLDAAMSTVSEIGQTGIASIMFTDIADSTTIAETIGDARWSRAVAHHTELLTGIIHANGGRLIKTLGDGTMSSFNSSRAALIAAQAIQIANASETNEPRLQIRIGCHTGDLIENDSDLFGTVVNKAARVATVCLPGEIRVSDATRVMVGTTKDFSFSHGVTMPLKGLEGEHLLYRLDWSEP</sequence>
<dbReference type="AlphaFoldDB" id="A0A1M6FXD9"/>
<protein>
    <submittedName>
        <fullName evidence="2">Adenylate cyclase, class 3</fullName>
    </submittedName>
</protein>
<proteinExistence type="predicted"/>
<dbReference type="SMART" id="SM00044">
    <property type="entry name" value="CYCc"/>
    <property type="match status" value="1"/>
</dbReference>
<dbReference type="GO" id="GO:0006171">
    <property type="term" value="P:cAMP biosynthetic process"/>
    <property type="evidence" value="ECO:0007669"/>
    <property type="project" value="TreeGrafter"/>
</dbReference>
<feature type="domain" description="Guanylate cyclase" evidence="1">
    <location>
        <begin position="162"/>
        <end position="273"/>
    </location>
</feature>
<reference evidence="3" key="1">
    <citation type="submission" date="2016-11" db="EMBL/GenBank/DDBJ databases">
        <authorList>
            <person name="Varghese N."/>
            <person name="Submissions S."/>
        </authorList>
    </citation>
    <scope>NUCLEOTIDE SEQUENCE [LARGE SCALE GENOMIC DNA]</scope>
    <source>
        <strain evidence="3">DSM 100564</strain>
    </source>
</reference>
<dbReference type="GO" id="GO:0004016">
    <property type="term" value="F:adenylate cyclase activity"/>
    <property type="evidence" value="ECO:0007669"/>
    <property type="project" value="UniProtKB-ARBA"/>
</dbReference>
<dbReference type="Proteomes" id="UP000183982">
    <property type="component" value="Unassembled WGS sequence"/>
</dbReference>
<dbReference type="SUPFAM" id="SSF54427">
    <property type="entry name" value="NTF2-like"/>
    <property type="match status" value="1"/>
</dbReference>
<dbReference type="InterPro" id="IPR050697">
    <property type="entry name" value="Adenylyl/Guanylyl_Cyclase_3/4"/>
</dbReference>
<dbReference type="InterPro" id="IPR037401">
    <property type="entry name" value="SnoaL-like"/>
</dbReference>
<evidence type="ECO:0000259" key="1">
    <source>
        <dbReference type="PROSITE" id="PS50125"/>
    </source>
</evidence>
<organism evidence="2 3">
    <name type="scientific">Shimia gijangensis</name>
    <dbReference type="NCBI Taxonomy" id="1470563"/>
    <lineage>
        <taxon>Bacteria</taxon>
        <taxon>Pseudomonadati</taxon>
        <taxon>Pseudomonadota</taxon>
        <taxon>Alphaproteobacteria</taxon>
        <taxon>Rhodobacterales</taxon>
        <taxon>Roseobacteraceae</taxon>
    </lineage>
</organism>
<dbReference type="CDD" id="cd07302">
    <property type="entry name" value="CHD"/>
    <property type="match status" value="1"/>
</dbReference>
<dbReference type="InterPro" id="IPR001054">
    <property type="entry name" value="A/G_cyclase"/>
</dbReference>
<accession>A0A1M6FXD9</accession>
<name>A0A1M6FXD9_9RHOB</name>
<gene>
    <name evidence="2" type="ORF">SAMN05444000_104189</name>
</gene>